<proteinExistence type="predicted"/>
<comment type="caution">
    <text evidence="1">The sequence shown here is derived from an EMBL/GenBank/DDBJ whole genome shotgun (WGS) entry which is preliminary data.</text>
</comment>
<sequence length="379" mass="42890">MIGRSQTVSELKEAILEKNPNQLRGIAANQLNLFQVSFPDSEDLRALEKNAREALNDDSKCLTMASRQLSEIFLKNPTKQKVSIVVKVPDIDLHDPDNQVVKDSAIDFTMNVSYLKFWTSLGDELARAGYTLTQPVSEELTLFTPLKPTMHQATSRGGNFVVLKTIFDPNEPRLLRYLSSIKAGSNHTIPLLDVIDLNIGKTIIALPWKSPLDEVLLFRDRVSLCLQFIDGVAFLHQHKVAHRDLKPGNVVVDTKFQSETLPRLSIIDFDLARFVESEETMMEDWCGTPPWIAPELGDRDGPIQRYSPILADRWACGQMVKHFAKYFPASEDEQKATLLAFAQRLLDVSPRARPKLKDVRLLQCHVAGFQHDPLRRPKI</sequence>
<evidence type="ECO:0000313" key="1">
    <source>
        <dbReference type="EMBL" id="KAI9509121.1"/>
    </source>
</evidence>
<organism evidence="1 2">
    <name type="scientific">Russula earlei</name>
    <dbReference type="NCBI Taxonomy" id="71964"/>
    <lineage>
        <taxon>Eukaryota</taxon>
        <taxon>Fungi</taxon>
        <taxon>Dikarya</taxon>
        <taxon>Basidiomycota</taxon>
        <taxon>Agaricomycotina</taxon>
        <taxon>Agaricomycetes</taxon>
        <taxon>Russulales</taxon>
        <taxon>Russulaceae</taxon>
        <taxon>Russula</taxon>
    </lineage>
</organism>
<dbReference type="EMBL" id="JAGFNK010000071">
    <property type="protein sequence ID" value="KAI9509121.1"/>
    <property type="molecule type" value="Genomic_DNA"/>
</dbReference>
<gene>
    <name evidence="1" type="ORF">F5148DRAFT_801238</name>
</gene>
<dbReference type="Proteomes" id="UP001207468">
    <property type="component" value="Unassembled WGS sequence"/>
</dbReference>
<accession>A0ACC0UCA0</accession>
<protein>
    <submittedName>
        <fullName evidence="1">Kinase-like domain-containing protein</fullName>
    </submittedName>
</protein>
<keyword evidence="2" id="KW-1185">Reference proteome</keyword>
<evidence type="ECO:0000313" key="2">
    <source>
        <dbReference type="Proteomes" id="UP001207468"/>
    </source>
</evidence>
<name>A0ACC0UCA0_9AGAM</name>
<reference evidence="1" key="1">
    <citation type="submission" date="2021-03" db="EMBL/GenBank/DDBJ databases">
        <title>Evolutionary priming and transition to the ectomycorrhizal habit in an iconic lineage of mushroom-forming fungi: is preadaptation a requirement?</title>
        <authorList>
            <consortium name="DOE Joint Genome Institute"/>
            <person name="Looney B.P."/>
            <person name="Miyauchi S."/>
            <person name="Morin E."/>
            <person name="Drula E."/>
            <person name="Courty P.E."/>
            <person name="Chicoki N."/>
            <person name="Fauchery L."/>
            <person name="Kohler A."/>
            <person name="Kuo A."/>
            <person name="LaButti K."/>
            <person name="Pangilinan J."/>
            <person name="Lipzen A."/>
            <person name="Riley R."/>
            <person name="Andreopoulos W."/>
            <person name="He G."/>
            <person name="Johnson J."/>
            <person name="Barry K.W."/>
            <person name="Grigoriev I.V."/>
            <person name="Nagy L."/>
            <person name="Hibbett D."/>
            <person name="Henrissat B."/>
            <person name="Matheny P.B."/>
            <person name="Labbe J."/>
            <person name="Martin A.F."/>
        </authorList>
    </citation>
    <scope>NUCLEOTIDE SEQUENCE</scope>
    <source>
        <strain evidence="1">BPL698</strain>
    </source>
</reference>